<dbReference type="EMBL" id="JAHRHJ020003813">
    <property type="protein sequence ID" value="KAH9289880.1"/>
    <property type="molecule type" value="Genomic_DNA"/>
</dbReference>
<proteinExistence type="predicted"/>
<comment type="caution">
    <text evidence="2">The sequence shown here is derived from an EMBL/GenBank/DDBJ whole genome shotgun (WGS) entry which is preliminary data.</text>
</comment>
<protein>
    <submittedName>
        <fullName evidence="2">Uncharacterized protein</fullName>
    </submittedName>
</protein>
<dbReference type="Proteomes" id="UP000824469">
    <property type="component" value="Unassembled WGS sequence"/>
</dbReference>
<sequence length="59" mass="6513">DCRSEHGADGYTATSALTGWPSRDRHPDQGCGFVTKEKRVKKRGKERKKKHAGAERACG</sequence>
<organism evidence="2 3">
    <name type="scientific">Taxus chinensis</name>
    <name type="common">Chinese yew</name>
    <name type="synonym">Taxus wallichiana var. chinensis</name>
    <dbReference type="NCBI Taxonomy" id="29808"/>
    <lineage>
        <taxon>Eukaryota</taxon>
        <taxon>Viridiplantae</taxon>
        <taxon>Streptophyta</taxon>
        <taxon>Embryophyta</taxon>
        <taxon>Tracheophyta</taxon>
        <taxon>Spermatophyta</taxon>
        <taxon>Pinopsida</taxon>
        <taxon>Pinidae</taxon>
        <taxon>Conifers II</taxon>
        <taxon>Cupressales</taxon>
        <taxon>Taxaceae</taxon>
        <taxon>Taxus</taxon>
    </lineage>
</organism>
<evidence type="ECO:0000256" key="1">
    <source>
        <dbReference type="SAM" id="MobiDB-lite"/>
    </source>
</evidence>
<feature type="non-terminal residue" evidence="2">
    <location>
        <position position="1"/>
    </location>
</feature>
<feature type="non-terminal residue" evidence="2">
    <location>
        <position position="59"/>
    </location>
</feature>
<evidence type="ECO:0000313" key="2">
    <source>
        <dbReference type="EMBL" id="KAH9289880.1"/>
    </source>
</evidence>
<accession>A0AA38BUK0</accession>
<gene>
    <name evidence="2" type="ORF">KI387_033997</name>
</gene>
<name>A0AA38BUK0_TAXCH</name>
<reference evidence="2 3" key="1">
    <citation type="journal article" date="2021" name="Nat. Plants">
        <title>The Taxus genome provides insights into paclitaxel biosynthesis.</title>
        <authorList>
            <person name="Xiong X."/>
            <person name="Gou J."/>
            <person name="Liao Q."/>
            <person name="Li Y."/>
            <person name="Zhou Q."/>
            <person name="Bi G."/>
            <person name="Li C."/>
            <person name="Du R."/>
            <person name="Wang X."/>
            <person name="Sun T."/>
            <person name="Guo L."/>
            <person name="Liang H."/>
            <person name="Lu P."/>
            <person name="Wu Y."/>
            <person name="Zhang Z."/>
            <person name="Ro D.K."/>
            <person name="Shang Y."/>
            <person name="Huang S."/>
            <person name="Yan J."/>
        </authorList>
    </citation>
    <scope>NUCLEOTIDE SEQUENCE [LARGE SCALE GENOMIC DNA]</scope>
    <source>
        <strain evidence="2">Ta-2019</strain>
    </source>
</reference>
<feature type="region of interest" description="Disordered" evidence="1">
    <location>
        <begin position="1"/>
        <end position="59"/>
    </location>
</feature>
<keyword evidence="3" id="KW-1185">Reference proteome</keyword>
<dbReference type="AlphaFoldDB" id="A0AA38BUK0"/>
<evidence type="ECO:0000313" key="3">
    <source>
        <dbReference type="Proteomes" id="UP000824469"/>
    </source>
</evidence>
<feature type="compositionally biased region" description="Basic residues" evidence="1">
    <location>
        <begin position="38"/>
        <end position="51"/>
    </location>
</feature>